<dbReference type="PANTHER" id="PTHR30547:SF0">
    <property type="entry name" value="BLR8175 PROTEIN"/>
    <property type="match status" value="1"/>
</dbReference>
<dbReference type="GO" id="GO:0003676">
    <property type="term" value="F:nucleic acid binding"/>
    <property type="evidence" value="ECO:0007669"/>
    <property type="project" value="InterPro"/>
</dbReference>
<dbReference type="InterPro" id="IPR041527">
    <property type="entry name" value="YhcG_N"/>
</dbReference>
<dbReference type="GO" id="GO:0004519">
    <property type="term" value="F:endonuclease activity"/>
    <property type="evidence" value="ECO:0007669"/>
    <property type="project" value="UniProtKB-KW"/>
</dbReference>
<dbReference type="RefSeq" id="WP_134121298.1">
    <property type="nucleotide sequence ID" value="NZ_SODF01000002.1"/>
</dbReference>
<comment type="caution">
    <text evidence="3">The sequence shown here is derived from an EMBL/GenBank/DDBJ whole genome shotgun (WGS) entry which is preliminary data.</text>
</comment>
<dbReference type="EMBL" id="SODF01000002">
    <property type="protein sequence ID" value="TDW18296.1"/>
    <property type="molecule type" value="Genomic_DNA"/>
</dbReference>
<organism evidence="3 4">
    <name type="scientific">Kribbella kalugense</name>
    <dbReference type="NCBI Taxonomy" id="2512221"/>
    <lineage>
        <taxon>Bacteria</taxon>
        <taxon>Bacillati</taxon>
        <taxon>Actinomycetota</taxon>
        <taxon>Actinomycetes</taxon>
        <taxon>Propionibacteriales</taxon>
        <taxon>Kribbellaceae</taxon>
        <taxon>Kribbella</taxon>
    </lineage>
</organism>
<name>A0A4R7ZM08_9ACTN</name>
<keyword evidence="3" id="KW-0378">Hydrolase</keyword>
<dbReference type="Proteomes" id="UP000295447">
    <property type="component" value="Unassembled WGS sequence"/>
</dbReference>
<dbReference type="InterPro" id="IPR011856">
    <property type="entry name" value="tRNA_endonuc-like_dom_sf"/>
</dbReference>
<dbReference type="OrthoDB" id="9801263at2"/>
<evidence type="ECO:0000313" key="4">
    <source>
        <dbReference type="Proteomes" id="UP000295447"/>
    </source>
</evidence>
<feature type="domain" description="YhcG N-terminal" evidence="2">
    <location>
        <begin position="28"/>
        <end position="163"/>
    </location>
</feature>
<reference evidence="3 4" key="1">
    <citation type="submission" date="2019-03" db="EMBL/GenBank/DDBJ databases">
        <title>Genomic Encyclopedia of Type Strains, Phase III (KMG-III): the genomes of soil and plant-associated and newly described type strains.</title>
        <authorList>
            <person name="Whitman W."/>
        </authorList>
    </citation>
    <scope>NUCLEOTIDE SEQUENCE [LARGE SCALE GENOMIC DNA]</scope>
    <source>
        <strain evidence="3 4">VKM Ac-2570</strain>
    </source>
</reference>
<sequence length="356" mass="39905">MNNKTPRFESAPARSSLPAWYPELLDSVSNHVATGHRRAVTAANQEMLTSYWSIGRDILDRQNEEGWGAKVIDRLSTDLKSRFPGVTGYSPRNLKYMRAFAAAWPDPSFVQRGIAQLPWRHHVALLEKLGSPELRSWYAAAAVERGWSRDVLALHIESRFHQRAGKAVTNFATAMPPDESDLAQQATRDPYLFDFLGATDGWREREVEKKLVEHVGKFLLELGQGFAFIGQQVRLELEGEEFFCDLLFYHLELRCYVVVELKAVKFDASFLGQLGLYMAVVDDVLAKDGDKPTIGLLLCRNKKQVVAEYALKGFKAPIGVAEWTSAINNSLPEEFQSALPSVAELEAELTSAADED</sequence>
<evidence type="ECO:0000259" key="1">
    <source>
        <dbReference type="Pfam" id="PF06250"/>
    </source>
</evidence>
<dbReference type="PANTHER" id="PTHR30547">
    <property type="entry name" value="UNCHARACTERIZED PROTEIN YHCG-RELATED"/>
    <property type="match status" value="1"/>
</dbReference>
<dbReference type="Pfam" id="PF17761">
    <property type="entry name" value="DUF1016_N"/>
    <property type="match status" value="1"/>
</dbReference>
<feature type="domain" description="YhcG PDDEXK nuclease" evidence="1">
    <location>
        <begin position="184"/>
        <end position="340"/>
    </location>
</feature>
<evidence type="ECO:0000259" key="2">
    <source>
        <dbReference type="Pfam" id="PF17761"/>
    </source>
</evidence>
<keyword evidence="3" id="KW-0255">Endonuclease</keyword>
<dbReference type="Gene3D" id="3.40.1350.10">
    <property type="match status" value="1"/>
</dbReference>
<accession>A0A4R7ZM08</accession>
<dbReference type="InterPro" id="IPR009362">
    <property type="entry name" value="YhcG_C"/>
</dbReference>
<gene>
    <name evidence="3" type="ORF">EV650_4880</name>
</gene>
<dbReference type="AlphaFoldDB" id="A0A4R7ZM08"/>
<keyword evidence="3" id="KW-0540">Nuclease</keyword>
<dbReference type="InterPro" id="IPR053148">
    <property type="entry name" value="PD-DEXK-like_domain"/>
</dbReference>
<keyword evidence="4" id="KW-1185">Reference proteome</keyword>
<protein>
    <submittedName>
        <fullName evidence="3">Putative nuclease of restriction endonuclease-like (RecB) superfamily</fullName>
    </submittedName>
</protein>
<dbReference type="Pfam" id="PF06250">
    <property type="entry name" value="YhcG_C"/>
    <property type="match status" value="1"/>
</dbReference>
<evidence type="ECO:0000313" key="3">
    <source>
        <dbReference type="EMBL" id="TDW18296.1"/>
    </source>
</evidence>
<proteinExistence type="predicted"/>